<dbReference type="SUPFAM" id="SSF47384">
    <property type="entry name" value="Homodimeric domain of signal transducing histidine kinase"/>
    <property type="match status" value="1"/>
</dbReference>
<dbReference type="GO" id="GO:0016301">
    <property type="term" value="F:kinase activity"/>
    <property type="evidence" value="ECO:0007669"/>
    <property type="project" value="UniProtKB-KW"/>
</dbReference>
<dbReference type="InterPro" id="IPR003018">
    <property type="entry name" value="GAF"/>
</dbReference>
<dbReference type="Pfam" id="PF01590">
    <property type="entry name" value="GAF"/>
    <property type="match status" value="1"/>
</dbReference>
<keyword evidence="5" id="KW-0418">Kinase</keyword>
<evidence type="ECO:0000313" key="6">
    <source>
        <dbReference type="Proteomes" id="UP001597460"/>
    </source>
</evidence>
<protein>
    <recommendedName>
        <fullName evidence="2">histidine kinase</fullName>
        <ecNumber evidence="2">2.7.13.3</ecNumber>
    </recommendedName>
</protein>
<dbReference type="SMART" id="SM00387">
    <property type="entry name" value="HATPase_c"/>
    <property type="match status" value="1"/>
</dbReference>
<evidence type="ECO:0000313" key="5">
    <source>
        <dbReference type="EMBL" id="MFD2533299.1"/>
    </source>
</evidence>
<dbReference type="EC" id="2.7.13.3" evidence="2"/>
<dbReference type="Gene3D" id="1.10.287.130">
    <property type="match status" value="1"/>
</dbReference>
<dbReference type="RefSeq" id="WP_390303337.1">
    <property type="nucleotide sequence ID" value="NZ_JBHULI010000025.1"/>
</dbReference>
<dbReference type="Gene3D" id="3.30.565.10">
    <property type="entry name" value="Histidine kinase-like ATPase, C-terminal domain"/>
    <property type="match status" value="1"/>
</dbReference>
<keyword evidence="5" id="KW-0808">Transferase</keyword>
<evidence type="ECO:0000256" key="1">
    <source>
        <dbReference type="ARBA" id="ARBA00000085"/>
    </source>
</evidence>
<evidence type="ECO:0000256" key="3">
    <source>
        <dbReference type="ARBA" id="ARBA00022553"/>
    </source>
</evidence>
<dbReference type="InterPro" id="IPR029016">
    <property type="entry name" value="GAF-like_dom_sf"/>
</dbReference>
<dbReference type="PROSITE" id="PS50109">
    <property type="entry name" value="HIS_KIN"/>
    <property type="match status" value="1"/>
</dbReference>
<dbReference type="SUPFAM" id="SSF55874">
    <property type="entry name" value="ATPase domain of HSP90 chaperone/DNA topoisomerase II/histidine kinase"/>
    <property type="match status" value="1"/>
</dbReference>
<dbReference type="Gene3D" id="3.30.450.40">
    <property type="match status" value="1"/>
</dbReference>
<keyword evidence="3" id="KW-0597">Phosphoprotein</keyword>
<dbReference type="InterPro" id="IPR004358">
    <property type="entry name" value="Sig_transdc_His_kin-like_C"/>
</dbReference>
<dbReference type="InterPro" id="IPR005467">
    <property type="entry name" value="His_kinase_dom"/>
</dbReference>
<reference evidence="6" key="1">
    <citation type="journal article" date="2019" name="Int. J. Syst. Evol. Microbiol.">
        <title>The Global Catalogue of Microorganisms (GCM) 10K type strain sequencing project: providing services to taxonomists for standard genome sequencing and annotation.</title>
        <authorList>
            <consortium name="The Broad Institute Genomics Platform"/>
            <consortium name="The Broad Institute Genome Sequencing Center for Infectious Disease"/>
            <person name="Wu L."/>
            <person name="Ma J."/>
        </authorList>
    </citation>
    <scope>NUCLEOTIDE SEQUENCE [LARGE SCALE GENOMIC DNA]</scope>
    <source>
        <strain evidence="6">KCTC 52042</strain>
    </source>
</reference>
<dbReference type="InterPro" id="IPR003661">
    <property type="entry name" value="HisK_dim/P_dom"/>
</dbReference>
<dbReference type="InterPro" id="IPR036097">
    <property type="entry name" value="HisK_dim/P_sf"/>
</dbReference>
<dbReference type="EMBL" id="JBHULI010000025">
    <property type="protein sequence ID" value="MFD2533299.1"/>
    <property type="molecule type" value="Genomic_DNA"/>
</dbReference>
<dbReference type="SUPFAM" id="SSF55781">
    <property type="entry name" value="GAF domain-like"/>
    <property type="match status" value="1"/>
</dbReference>
<proteinExistence type="predicted"/>
<feature type="domain" description="Histidine kinase" evidence="4">
    <location>
        <begin position="182"/>
        <end position="401"/>
    </location>
</feature>
<dbReference type="SMART" id="SM00388">
    <property type="entry name" value="HisKA"/>
    <property type="match status" value="1"/>
</dbReference>
<sequence length="401" mass="45103">MSKNNALVPNNEFDRLLKLSEYDIDYSDIHGKLDDLTRLAAYVTGTPISLVNILEANTQWTVSNFGLDVTQTPRDQTACQYVVLSESPLEIEDMAEDERFNTKDYVTEEPHIRYYYGVPLTTPDGIRIGAMCVMDTKKNDLSPEKEEFLKIIASEVITRFEYEHKLKLMRDNVDELKEIQRKVSHDIRGPIGGIIGIAEILRDQAEESKLDEFMQLLELINKGGRSVLDLANDILSNYKTGEDDKAIPANELTLPVLQQKLKNLYEPQARAKSQDFSVNINGGLKDHSFPKHRLLQVIGNLITNAIKFTPEKGTIKVELELKSTPEMTLHVQIADTGIGMNESQVQEIMSGNPKSTAGTKEERGFGFGFQLARHLTESMKGKLSINSEVDKGTKITLQFPV</sequence>
<dbReference type="Proteomes" id="UP001597460">
    <property type="component" value="Unassembled WGS sequence"/>
</dbReference>
<dbReference type="PANTHER" id="PTHR43102">
    <property type="entry name" value="SLR1143 PROTEIN"/>
    <property type="match status" value="1"/>
</dbReference>
<dbReference type="InterPro" id="IPR036890">
    <property type="entry name" value="HATPase_C_sf"/>
</dbReference>
<dbReference type="Pfam" id="PF02518">
    <property type="entry name" value="HATPase_c"/>
    <property type="match status" value="1"/>
</dbReference>
<name>A0ABW5JP13_9BACT</name>
<dbReference type="Pfam" id="PF00512">
    <property type="entry name" value="HisKA"/>
    <property type="match status" value="1"/>
</dbReference>
<evidence type="ECO:0000256" key="2">
    <source>
        <dbReference type="ARBA" id="ARBA00012438"/>
    </source>
</evidence>
<comment type="catalytic activity">
    <reaction evidence="1">
        <text>ATP + protein L-histidine = ADP + protein N-phospho-L-histidine.</text>
        <dbReference type="EC" id="2.7.13.3"/>
    </reaction>
</comment>
<dbReference type="PRINTS" id="PR00344">
    <property type="entry name" value="BCTRLSENSOR"/>
</dbReference>
<dbReference type="PANTHER" id="PTHR43102:SF2">
    <property type="entry name" value="GAF DOMAIN-CONTAINING PROTEIN"/>
    <property type="match status" value="1"/>
</dbReference>
<evidence type="ECO:0000259" key="4">
    <source>
        <dbReference type="PROSITE" id="PS50109"/>
    </source>
</evidence>
<comment type="caution">
    <text evidence="5">The sequence shown here is derived from an EMBL/GenBank/DDBJ whole genome shotgun (WGS) entry which is preliminary data.</text>
</comment>
<keyword evidence="6" id="KW-1185">Reference proteome</keyword>
<dbReference type="InterPro" id="IPR003594">
    <property type="entry name" value="HATPase_dom"/>
</dbReference>
<dbReference type="SMART" id="SM00065">
    <property type="entry name" value="GAF"/>
    <property type="match status" value="1"/>
</dbReference>
<accession>A0ABW5JP13</accession>
<organism evidence="5 6">
    <name type="scientific">Gracilimonas halophila</name>
    <dbReference type="NCBI Taxonomy" id="1834464"/>
    <lineage>
        <taxon>Bacteria</taxon>
        <taxon>Pseudomonadati</taxon>
        <taxon>Balneolota</taxon>
        <taxon>Balneolia</taxon>
        <taxon>Balneolales</taxon>
        <taxon>Balneolaceae</taxon>
        <taxon>Gracilimonas</taxon>
    </lineage>
</organism>
<gene>
    <name evidence="5" type="ORF">ACFSVN_12665</name>
</gene>